<comment type="subcellular location">
    <subcellularLocation>
        <location evidence="1">Secreted</location>
    </subcellularLocation>
</comment>
<dbReference type="Gene3D" id="3.30.1120.50">
    <property type="entry name" value="Pepsin inhibitor-3"/>
    <property type="match status" value="2"/>
</dbReference>
<dbReference type="InterPro" id="IPR010480">
    <property type="entry name" value="Pepsin-I3"/>
</dbReference>
<dbReference type="AlphaFoldDB" id="A0A915ER60"/>
<dbReference type="PANTHER" id="PTHR37969:SF3">
    <property type="entry name" value="PROTEIN CBG13131"/>
    <property type="match status" value="1"/>
</dbReference>
<dbReference type="InterPro" id="IPR051901">
    <property type="entry name" value="Protease_Inhibitor_I33"/>
</dbReference>
<dbReference type="InterPro" id="IPR038412">
    <property type="entry name" value="Pepsin-I3_sf"/>
</dbReference>
<evidence type="ECO:0000259" key="6">
    <source>
        <dbReference type="Pfam" id="PF06394"/>
    </source>
</evidence>
<dbReference type="GO" id="GO:0005576">
    <property type="term" value="C:extracellular region"/>
    <property type="evidence" value="ECO:0007669"/>
    <property type="project" value="UniProtKB-SubCell"/>
</dbReference>
<name>A0A915ER60_9BILA</name>
<feature type="domain" description="Pepsin inhibitor-3-like repeated" evidence="6">
    <location>
        <begin position="71"/>
        <end position="119"/>
    </location>
</feature>
<evidence type="ECO:0000313" key="7">
    <source>
        <dbReference type="Proteomes" id="UP000887574"/>
    </source>
</evidence>
<proteinExistence type="inferred from homology"/>
<accession>A0A915ER60</accession>
<sequence length="224" mass="25287">MVGYVGPACVAVDDLLYMHGFYIRRLTEEEIHGFFKYQSALEVHRQVNEALANGKANVANNSSLLSSPPIPSFCNGLDDTVEVVLDGCTVKNNQVYIADRLIRPLNSQEQDKMAKQEEEAVSTPQNDISDLLEHFLNVNSSVAERFLPVAKMSPILNHLNENKQLNMALTKFDAEILALILLNHPQSFNIQREYLTQILPLQQSAWRHFETSNRNLLQPQQTPG</sequence>
<dbReference type="PANTHER" id="PTHR37969">
    <property type="entry name" value="PROTEIN CBG07421-RELATED"/>
    <property type="match status" value="1"/>
</dbReference>
<evidence type="ECO:0000256" key="5">
    <source>
        <dbReference type="ARBA" id="ARBA00023157"/>
    </source>
</evidence>
<evidence type="ECO:0000256" key="1">
    <source>
        <dbReference type="ARBA" id="ARBA00004613"/>
    </source>
</evidence>
<evidence type="ECO:0000256" key="2">
    <source>
        <dbReference type="ARBA" id="ARBA00008019"/>
    </source>
</evidence>
<dbReference type="Proteomes" id="UP000887574">
    <property type="component" value="Unplaced"/>
</dbReference>
<keyword evidence="3" id="KW-0964">Secreted</keyword>
<reference evidence="8" key="1">
    <citation type="submission" date="2022-11" db="UniProtKB">
        <authorList>
            <consortium name="WormBaseParasite"/>
        </authorList>
    </citation>
    <scope>IDENTIFICATION</scope>
</reference>
<dbReference type="WBParaSite" id="jg8613">
    <property type="protein sequence ID" value="jg8613"/>
    <property type="gene ID" value="jg8613"/>
</dbReference>
<keyword evidence="4" id="KW-0732">Signal</keyword>
<keyword evidence="5" id="KW-1015">Disulfide bond</keyword>
<protein>
    <submittedName>
        <fullName evidence="8">Pepsin inhibitor-3-like repeated domain-containing protein</fullName>
    </submittedName>
</protein>
<evidence type="ECO:0000313" key="8">
    <source>
        <dbReference type="WBParaSite" id="jg8613"/>
    </source>
</evidence>
<dbReference type="SUPFAM" id="SSF55149">
    <property type="entry name" value="Pepsin inhibitor-3"/>
    <property type="match status" value="1"/>
</dbReference>
<evidence type="ECO:0000256" key="4">
    <source>
        <dbReference type="ARBA" id="ARBA00022729"/>
    </source>
</evidence>
<keyword evidence="7" id="KW-1185">Reference proteome</keyword>
<dbReference type="Pfam" id="PF06394">
    <property type="entry name" value="Pepsin-I3"/>
    <property type="match status" value="1"/>
</dbReference>
<comment type="similarity">
    <text evidence="2">Belongs to the protease inhibitor I33 family.</text>
</comment>
<organism evidence="7 8">
    <name type="scientific">Ditylenchus dipsaci</name>
    <dbReference type="NCBI Taxonomy" id="166011"/>
    <lineage>
        <taxon>Eukaryota</taxon>
        <taxon>Metazoa</taxon>
        <taxon>Ecdysozoa</taxon>
        <taxon>Nematoda</taxon>
        <taxon>Chromadorea</taxon>
        <taxon>Rhabditida</taxon>
        <taxon>Tylenchina</taxon>
        <taxon>Tylenchomorpha</taxon>
        <taxon>Sphaerularioidea</taxon>
        <taxon>Anguinidae</taxon>
        <taxon>Anguininae</taxon>
        <taxon>Ditylenchus</taxon>
    </lineage>
</organism>
<evidence type="ECO:0000256" key="3">
    <source>
        <dbReference type="ARBA" id="ARBA00022525"/>
    </source>
</evidence>